<evidence type="ECO:0000259" key="10">
    <source>
        <dbReference type="PROSITE" id="PS50192"/>
    </source>
</evidence>
<keyword evidence="6" id="KW-0175">Coiled coil</keyword>
<keyword evidence="7 9" id="KW-0472">Membrane</keyword>
<evidence type="ECO:0000256" key="5">
    <source>
        <dbReference type="ARBA" id="ARBA00022989"/>
    </source>
</evidence>
<evidence type="ECO:0000256" key="6">
    <source>
        <dbReference type="ARBA" id="ARBA00023054"/>
    </source>
</evidence>
<organism evidence="11 12">
    <name type="scientific">Smittium simulii</name>
    <dbReference type="NCBI Taxonomy" id="133385"/>
    <lineage>
        <taxon>Eukaryota</taxon>
        <taxon>Fungi</taxon>
        <taxon>Fungi incertae sedis</taxon>
        <taxon>Zoopagomycota</taxon>
        <taxon>Kickxellomycotina</taxon>
        <taxon>Harpellomycetes</taxon>
        <taxon>Harpellales</taxon>
        <taxon>Legeriomycetaceae</taxon>
        <taxon>Smittium</taxon>
    </lineage>
</organism>
<keyword evidence="12" id="KW-1185">Reference proteome</keyword>
<feature type="transmembrane region" description="Helical" evidence="9">
    <location>
        <begin position="286"/>
        <end position="305"/>
    </location>
</feature>
<evidence type="ECO:0000313" key="12">
    <source>
        <dbReference type="Proteomes" id="UP000245383"/>
    </source>
</evidence>
<feature type="region of interest" description="Disordered" evidence="8">
    <location>
        <begin position="24"/>
        <end position="47"/>
    </location>
</feature>
<accession>A0A2T9YEY2</accession>
<dbReference type="AlphaFoldDB" id="A0A2T9YEY2"/>
<dbReference type="SMART" id="SM00397">
    <property type="entry name" value="t_SNARE"/>
    <property type="match status" value="1"/>
</dbReference>
<comment type="subcellular location">
    <subcellularLocation>
        <location evidence="1">Membrane</location>
        <topology evidence="1">Single-pass type IV membrane protein</topology>
    </subcellularLocation>
</comment>
<dbReference type="CDD" id="cd15844">
    <property type="entry name" value="SNARE_syntaxin5"/>
    <property type="match status" value="1"/>
</dbReference>
<dbReference type="GO" id="GO:0006906">
    <property type="term" value="P:vesicle fusion"/>
    <property type="evidence" value="ECO:0007669"/>
    <property type="project" value="TreeGrafter"/>
</dbReference>
<dbReference type="GO" id="GO:0000149">
    <property type="term" value="F:SNARE binding"/>
    <property type="evidence" value="ECO:0007669"/>
    <property type="project" value="TreeGrafter"/>
</dbReference>
<evidence type="ECO:0000256" key="1">
    <source>
        <dbReference type="ARBA" id="ARBA00004211"/>
    </source>
</evidence>
<evidence type="ECO:0000256" key="4">
    <source>
        <dbReference type="ARBA" id="ARBA00022692"/>
    </source>
</evidence>
<evidence type="ECO:0000256" key="2">
    <source>
        <dbReference type="ARBA" id="ARBA00009063"/>
    </source>
</evidence>
<comment type="caution">
    <text evidence="11">The sequence shown here is derived from an EMBL/GenBank/DDBJ whole genome shotgun (WGS) entry which is preliminary data.</text>
</comment>
<evidence type="ECO:0000256" key="3">
    <source>
        <dbReference type="ARBA" id="ARBA00022448"/>
    </source>
</evidence>
<dbReference type="PANTHER" id="PTHR19957">
    <property type="entry name" value="SYNTAXIN"/>
    <property type="match status" value="1"/>
</dbReference>
<dbReference type="Proteomes" id="UP000245383">
    <property type="component" value="Unassembled WGS sequence"/>
</dbReference>
<keyword evidence="5 9" id="KW-1133">Transmembrane helix</keyword>
<evidence type="ECO:0000256" key="7">
    <source>
        <dbReference type="ARBA" id="ARBA00023136"/>
    </source>
</evidence>
<evidence type="ECO:0000256" key="8">
    <source>
        <dbReference type="SAM" id="MobiDB-lite"/>
    </source>
</evidence>
<dbReference type="InterPro" id="IPR045242">
    <property type="entry name" value="Syntaxin"/>
</dbReference>
<dbReference type="STRING" id="133385.A0A2T9YEY2"/>
<dbReference type="Pfam" id="PF05739">
    <property type="entry name" value="SNARE"/>
    <property type="match status" value="1"/>
</dbReference>
<dbReference type="PROSITE" id="PS50192">
    <property type="entry name" value="T_SNARE"/>
    <property type="match status" value="1"/>
</dbReference>
<dbReference type="SUPFAM" id="SSF47661">
    <property type="entry name" value="t-snare proteins"/>
    <property type="match status" value="1"/>
</dbReference>
<dbReference type="PANTHER" id="PTHR19957:SF3">
    <property type="entry name" value="SYNTAXIN-5"/>
    <property type="match status" value="1"/>
</dbReference>
<dbReference type="GO" id="GO:0005484">
    <property type="term" value="F:SNAP receptor activity"/>
    <property type="evidence" value="ECO:0007669"/>
    <property type="project" value="TreeGrafter"/>
</dbReference>
<keyword evidence="4 9" id="KW-0812">Transmembrane</keyword>
<comment type="similarity">
    <text evidence="2">Belongs to the syntaxin family.</text>
</comment>
<dbReference type="InterPro" id="IPR010989">
    <property type="entry name" value="SNARE"/>
</dbReference>
<dbReference type="GO" id="GO:0000139">
    <property type="term" value="C:Golgi membrane"/>
    <property type="evidence" value="ECO:0007669"/>
    <property type="project" value="TreeGrafter"/>
</dbReference>
<dbReference type="InterPro" id="IPR000727">
    <property type="entry name" value="T_SNARE_dom"/>
</dbReference>
<dbReference type="GO" id="GO:0048278">
    <property type="term" value="P:vesicle docking"/>
    <property type="evidence" value="ECO:0007669"/>
    <property type="project" value="TreeGrafter"/>
</dbReference>
<dbReference type="GO" id="GO:0006888">
    <property type="term" value="P:endoplasmic reticulum to Golgi vesicle-mediated transport"/>
    <property type="evidence" value="ECO:0007669"/>
    <property type="project" value="TreeGrafter"/>
</dbReference>
<feature type="domain" description="T-SNARE coiled-coil homology" evidence="10">
    <location>
        <begin position="215"/>
        <end position="277"/>
    </location>
</feature>
<dbReference type="OrthoDB" id="421009at2759"/>
<dbReference type="EMBL" id="MBFR01000231">
    <property type="protein sequence ID" value="PVU90902.1"/>
    <property type="molecule type" value="Genomic_DNA"/>
</dbReference>
<dbReference type="Gene3D" id="1.20.58.70">
    <property type="match status" value="1"/>
</dbReference>
<evidence type="ECO:0000313" key="11">
    <source>
        <dbReference type="EMBL" id="PVU90902.1"/>
    </source>
</evidence>
<feature type="compositionally biased region" description="Polar residues" evidence="8">
    <location>
        <begin position="28"/>
        <end position="41"/>
    </location>
</feature>
<evidence type="ECO:0000256" key="9">
    <source>
        <dbReference type="SAM" id="Phobius"/>
    </source>
</evidence>
<keyword evidence="3" id="KW-0813">Transport</keyword>
<proteinExistence type="inferred from homology"/>
<sequence length="306" mass="34482">MGVAGKQLNDRTFEFRELTKALRKRQDSQGVEGSIQSGQGKNSKKSEFTVKARTIARDISDTIELLEELGALFEDYSQDINASSNYFRGMAEWNNNECVLIDANNAGEAEPCADQWHNVVILLQSQLANTSNVFKEVLETRRENLFEVNSRRDRLISGKPGLRIELPGPESYLKKRNNQPRVAPVTDSRDEFVALSLPTFGQEQSQQLLLAEQQDSYLESRSTAISSIESTIAELGGIFQQLSQMVAEQSDLVQRIDDQTDQIQANISGAHSELLRYYSGLMSNRWLMVQVFLVLIVTVFLFVTFS</sequence>
<protein>
    <recommendedName>
        <fullName evidence="10">t-SNARE coiled-coil homology domain-containing protein</fullName>
    </recommendedName>
</protein>
<dbReference type="GO" id="GO:0031201">
    <property type="term" value="C:SNARE complex"/>
    <property type="evidence" value="ECO:0007669"/>
    <property type="project" value="TreeGrafter"/>
</dbReference>
<dbReference type="GO" id="GO:0006886">
    <property type="term" value="P:intracellular protein transport"/>
    <property type="evidence" value="ECO:0007669"/>
    <property type="project" value="TreeGrafter"/>
</dbReference>
<reference evidence="11 12" key="1">
    <citation type="journal article" date="2018" name="MBio">
        <title>Comparative Genomics Reveals the Core Gene Toolbox for the Fungus-Insect Symbiosis.</title>
        <authorList>
            <person name="Wang Y."/>
            <person name="Stata M."/>
            <person name="Wang W."/>
            <person name="Stajich J.E."/>
            <person name="White M.M."/>
            <person name="Moncalvo J.M."/>
        </authorList>
    </citation>
    <scope>NUCLEOTIDE SEQUENCE [LARGE SCALE GENOMIC DNA]</scope>
    <source>
        <strain evidence="11 12">SWE-8-4</strain>
    </source>
</reference>
<gene>
    <name evidence="11" type="ORF">BB561_004663</name>
</gene>
<name>A0A2T9YEY2_9FUNG</name>